<keyword evidence="3 6" id="KW-0418">Kinase</keyword>
<feature type="domain" description="Protein kinase" evidence="5">
    <location>
        <begin position="1"/>
        <end position="222"/>
    </location>
</feature>
<dbReference type="GO" id="GO:0005776">
    <property type="term" value="C:autophagosome"/>
    <property type="evidence" value="ECO:0007669"/>
    <property type="project" value="TreeGrafter"/>
</dbReference>
<keyword evidence="4" id="KW-0067">ATP-binding</keyword>
<dbReference type="GO" id="GO:0005524">
    <property type="term" value="F:ATP binding"/>
    <property type="evidence" value="ECO:0007669"/>
    <property type="project" value="UniProtKB-KW"/>
</dbReference>
<dbReference type="PROSITE" id="PS00108">
    <property type="entry name" value="PROTEIN_KINASE_ST"/>
    <property type="match status" value="1"/>
</dbReference>
<organism evidence="6">
    <name type="scientific">Trepomonas sp. PC1</name>
    <dbReference type="NCBI Taxonomy" id="1076344"/>
    <lineage>
        <taxon>Eukaryota</taxon>
        <taxon>Metamonada</taxon>
        <taxon>Diplomonadida</taxon>
        <taxon>Hexamitidae</taxon>
        <taxon>Hexamitinae</taxon>
        <taxon>Trepomonas</taxon>
    </lineage>
</organism>
<dbReference type="InterPro" id="IPR045269">
    <property type="entry name" value="Atg1-like"/>
</dbReference>
<gene>
    <name evidence="6" type="ORF">TPC1_11204</name>
</gene>
<dbReference type="GO" id="GO:0004674">
    <property type="term" value="F:protein serine/threonine kinase activity"/>
    <property type="evidence" value="ECO:0007669"/>
    <property type="project" value="InterPro"/>
</dbReference>
<name>A0A146KHU6_9EUKA</name>
<dbReference type="EMBL" id="GDID01000898">
    <property type="protein sequence ID" value="JAP95708.1"/>
    <property type="molecule type" value="Transcribed_RNA"/>
</dbReference>
<evidence type="ECO:0000256" key="4">
    <source>
        <dbReference type="ARBA" id="ARBA00022840"/>
    </source>
</evidence>
<dbReference type="InterPro" id="IPR008271">
    <property type="entry name" value="Ser/Thr_kinase_AS"/>
</dbReference>
<dbReference type="SMART" id="SM00220">
    <property type="entry name" value="S_TKc"/>
    <property type="match status" value="1"/>
</dbReference>
<accession>A0A146KHU6</accession>
<dbReference type="PANTHER" id="PTHR24348:SF22">
    <property type="entry name" value="NON-SPECIFIC SERINE_THREONINE PROTEIN KINASE"/>
    <property type="match status" value="1"/>
</dbReference>
<proteinExistence type="predicted"/>
<evidence type="ECO:0000259" key="5">
    <source>
        <dbReference type="PROSITE" id="PS50011"/>
    </source>
</evidence>
<dbReference type="SUPFAM" id="SSF56112">
    <property type="entry name" value="Protein kinase-like (PK-like)"/>
    <property type="match status" value="1"/>
</dbReference>
<keyword evidence="2" id="KW-0547">Nucleotide-binding</keyword>
<keyword evidence="1" id="KW-0808">Transferase</keyword>
<dbReference type="GO" id="GO:0005829">
    <property type="term" value="C:cytosol"/>
    <property type="evidence" value="ECO:0007669"/>
    <property type="project" value="TreeGrafter"/>
</dbReference>
<dbReference type="GO" id="GO:0000407">
    <property type="term" value="C:phagophore assembly site"/>
    <property type="evidence" value="ECO:0007669"/>
    <property type="project" value="TreeGrafter"/>
</dbReference>
<dbReference type="GO" id="GO:0000045">
    <property type="term" value="P:autophagosome assembly"/>
    <property type="evidence" value="ECO:0007669"/>
    <property type="project" value="TreeGrafter"/>
</dbReference>
<evidence type="ECO:0000256" key="3">
    <source>
        <dbReference type="ARBA" id="ARBA00022777"/>
    </source>
</evidence>
<feature type="non-terminal residue" evidence="6">
    <location>
        <position position="1"/>
    </location>
</feature>
<dbReference type="PANTHER" id="PTHR24348">
    <property type="entry name" value="SERINE/THREONINE-PROTEIN KINASE UNC-51-RELATED"/>
    <property type="match status" value="1"/>
</dbReference>
<dbReference type="AlphaFoldDB" id="A0A146KHU6"/>
<evidence type="ECO:0000256" key="1">
    <source>
        <dbReference type="ARBA" id="ARBA00022679"/>
    </source>
</evidence>
<evidence type="ECO:0000313" key="6">
    <source>
        <dbReference type="EMBL" id="JAP95708.1"/>
    </source>
</evidence>
<dbReference type="InterPro" id="IPR011009">
    <property type="entry name" value="Kinase-like_dom_sf"/>
</dbReference>
<dbReference type="GO" id="GO:0016020">
    <property type="term" value="C:membrane"/>
    <property type="evidence" value="ECO:0007669"/>
    <property type="project" value="TreeGrafter"/>
</dbReference>
<dbReference type="Gene3D" id="1.10.510.10">
    <property type="entry name" value="Transferase(Phosphotransferase) domain 1"/>
    <property type="match status" value="1"/>
</dbReference>
<reference evidence="6" key="1">
    <citation type="submission" date="2015-07" db="EMBL/GenBank/DDBJ databases">
        <title>Adaptation to a free-living lifestyle via gene acquisitions in the diplomonad Trepomonas sp. PC1.</title>
        <authorList>
            <person name="Xu F."/>
            <person name="Jerlstrom-Hultqvist J."/>
            <person name="Kolisko M."/>
            <person name="Simpson A.G.B."/>
            <person name="Roger A.J."/>
            <person name="Svard S.G."/>
            <person name="Andersson J.O."/>
        </authorList>
    </citation>
    <scope>NUCLEOTIDE SEQUENCE</scope>
    <source>
        <strain evidence="6">PC1</strain>
    </source>
</reference>
<dbReference type="Pfam" id="PF00069">
    <property type="entry name" value="Pkinase"/>
    <property type="match status" value="1"/>
</dbReference>
<dbReference type="GO" id="GO:0010506">
    <property type="term" value="P:regulation of autophagy"/>
    <property type="evidence" value="ECO:0007669"/>
    <property type="project" value="InterPro"/>
</dbReference>
<dbReference type="InterPro" id="IPR000719">
    <property type="entry name" value="Prot_kinase_dom"/>
</dbReference>
<protein>
    <submittedName>
        <fullName evidence="6">Protein kinase domain-containing protein</fullName>
    </submittedName>
</protein>
<dbReference type="PROSITE" id="PS50011">
    <property type="entry name" value="PROTEIN_KINASE_DOM"/>
    <property type="match status" value="1"/>
</dbReference>
<dbReference type="CDD" id="cd00180">
    <property type="entry name" value="PKc"/>
    <property type="match status" value="1"/>
</dbReference>
<evidence type="ECO:0000256" key="2">
    <source>
        <dbReference type="ARBA" id="ARBA00022741"/>
    </source>
</evidence>
<sequence>TVFAAVNENDETVAIKMVCITNLKQDFMDLLSREVEFCTENMKQLLQCENIIKYEDVFLFNDKGVKIVCFVMELCDHDLNDHPIQDEQELKGILKQLSNAINVLHQNNILHRDIKPDNIMFTKNNVVKLIDFGLCKKIKNLKTLTIVGSPKYMDKRLIMAKGQLAYGAECDVYSLGVVILEVIQLNNIPIEKVQQIQNIALSFCHDNVEERAKLTDLLKILE</sequence>